<evidence type="ECO:0000313" key="2">
    <source>
        <dbReference type="EMBL" id="GFH13210.1"/>
    </source>
</evidence>
<dbReference type="GO" id="GO:0016301">
    <property type="term" value="F:kinase activity"/>
    <property type="evidence" value="ECO:0007669"/>
    <property type="project" value="UniProtKB-KW"/>
</dbReference>
<keyword evidence="2" id="KW-0418">Kinase</keyword>
<comment type="caution">
    <text evidence="2">The sequence shown here is derived from an EMBL/GenBank/DDBJ whole genome shotgun (WGS) entry which is preliminary data.</text>
</comment>
<keyword evidence="2" id="KW-0808">Transferase</keyword>
<dbReference type="Gene3D" id="3.30.200.20">
    <property type="entry name" value="Phosphorylase Kinase, domain 1"/>
    <property type="match status" value="1"/>
</dbReference>
<accession>A0A699YTR4</accession>
<reference evidence="2 3" key="1">
    <citation type="submission" date="2020-02" db="EMBL/GenBank/DDBJ databases">
        <title>Draft genome sequence of Haematococcus lacustris strain NIES-144.</title>
        <authorList>
            <person name="Morimoto D."/>
            <person name="Nakagawa S."/>
            <person name="Yoshida T."/>
            <person name="Sawayama S."/>
        </authorList>
    </citation>
    <scope>NUCLEOTIDE SEQUENCE [LARGE SCALE GENOMIC DNA]</scope>
    <source>
        <strain evidence="2 3">NIES-144</strain>
    </source>
</reference>
<evidence type="ECO:0000256" key="1">
    <source>
        <dbReference type="SAM" id="MobiDB-lite"/>
    </source>
</evidence>
<dbReference type="InterPro" id="IPR011009">
    <property type="entry name" value="Kinase-like_dom_sf"/>
</dbReference>
<evidence type="ECO:0000313" key="3">
    <source>
        <dbReference type="Proteomes" id="UP000485058"/>
    </source>
</evidence>
<dbReference type="SUPFAM" id="SSF56112">
    <property type="entry name" value="Protein kinase-like (PK-like)"/>
    <property type="match status" value="1"/>
</dbReference>
<name>A0A699YTR4_HAELA</name>
<dbReference type="EMBL" id="BLLF01000587">
    <property type="protein sequence ID" value="GFH13210.1"/>
    <property type="molecule type" value="Genomic_DNA"/>
</dbReference>
<proteinExistence type="predicted"/>
<keyword evidence="3" id="KW-1185">Reference proteome</keyword>
<sequence length="269" mass="29438">MAEEAQISRSEFAVLTVTKAKLPQLFELCRQVMDRLQRAGHGRQGSSSPPQPMRLIPGISYLPVKAQRKSAGGERLSASKLTRAVARPSKADPDDSDGDDDSIGPLSAPVPGIHRRTACDISQSTVRSDLRRSQSAQEPGTHSGLRATPRERCSTSSSEGTPDEPLRVYYKSVKQCHRGKKAIISEAVDKTSKRPVIIKAFLKQGMTQVKREKMLRENAMLKAANGVAGVVRLLNVLDDTQYEYHVLEYVPGESASCTYNICVVHMPPG</sequence>
<feature type="compositionally biased region" description="Polar residues" evidence="1">
    <location>
        <begin position="120"/>
        <end position="140"/>
    </location>
</feature>
<feature type="region of interest" description="Disordered" evidence="1">
    <location>
        <begin position="66"/>
        <end position="165"/>
    </location>
</feature>
<protein>
    <submittedName>
        <fullName evidence="2">Protein kinase domain-containing protein</fullName>
    </submittedName>
</protein>
<gene>
    <name evidence="2" type="ORF">HaLaN_09047</name>
</gene>
<dbReference type="AlphaFoldDB" id="A0A699YTR4"/>
<organism evidence="2 3">
    <name type="scientific">Haematococcus lacustris</name>
    <name type="common">Green alga</name>
    <name type="synonym">Haematococcus pluvialis</name>
    <dbReference type="NCBI Taxonomy" id="44745"/>
    <lineage>
        <taxon>Eukaryota</taxon>
        <taxon>Viridiplantae</taxon>
        <taxon>Chlorophyta</taxon>
        <taxon>core chlorophytes</taxon>
        <taxon>Chlorophyceae</taxon>
        <taxon>CS clade</taxon>
        <taxon>Chlamydomonadales</taxon>
        <taxon>Haematococcaceae</taxon>
        <taxon>Haematococcus</taxon>
    </lineage>
</organism>
<dbReference type="Proteomes" id="UP000485058">
    <property type="component" value="Unassembled WGS sequence"/>
</dbReference>